<dbReference type="AlphaFoldDB" id="A0A9J6DAG3"/>
<proteinExistence type="predicted"/>
<accession>A0A9J6DAG3</accession>
<dbReference type="PANTHER" id="PTHR46599">
    <property type="entry name" value="PIGGYBAC TRANSPOSABLE ELEMENT-DERIVED PROTEIN 4"/>
    <property type="match status" value="1"/>
</dbReference>
<dbReference type="EMBL" id="JABSTU010000010">
    <property type="protein sequence ID" value="KAH8019189.1"/>
    <property type="molecule type" value="Genomic_DNA"/>
</dbReference>
<protein>
    <recommendedName>
        <fullName evidence="1">PiggyBac transposable element-derived protein domain-containing protein</fullName>
    </recommendedName>
</protein>
<reference evidence="2" key="2">
    <citation type="submission" date="2021-09" db="EMBL/GenBank/DDBJ databases">
        <authorList>
            <person name="Jia N."/>
            <person name="Wang J."/>
            <person name="Shi W."/>
            <person name="Du L."/>
            <person name="Sun Y."/>
            <person name="Zhan W."/>
            <person name="Jiang J."/>
            <person name="Wang Q."/>
            <person name="Zhang B."/>
            <person name="Ji P."/>
            <person name="Sakyi L.B."/>
            <person name="Cui X."/>
            <person name="Yuan T."/>
            <person name="Jiang B."/>
            <person name="Yang W."/>
            <person name="Lam T.T.-Y."/>
            <person name="Chang Q."/>
            <person name="Ding S."/>
            <person name="Wang X."/>
            <person name="Zhu J."/>
            <person name="Ruan X."/>
            <person name="Zhao L."/>
            <person name="Wei J."/>
            <person name="Que T."/>
            <person name="Du C."/>
            <person name="Cheng J."/>
            <person name="Dai P."/>
            <person name="Han X."/>
            <person name="Huang E."/>
            <person name="Gao Y."/>
            <person name="Liu J."/>
            <person name="Shao H."/>
            <person name="Ye R."/>
            <person name="Li L."/>
            <person name="Wei W."/>
            <person name="Wang X."/>
            <person name="Wang C."/>
            <person name="Huo Q."/>
            <person name="Li W."/>
            <person name="Guo W."/>
            <person name="Chen H."/>
            <person name="Chen S."/>
            <person name="Zhou L."/>
            <person name="Zhou L."/>
            <person name="Ni X."/>
            <person name="Tian J."/>
            <person name="Zhou Y."/>
            <person name="Sheng Y."/>
            <person name="Liu T."/>
            <person name="Pan Y."/>
            <person name="Xia L."/>
            <person name="Li J."/>
            <person name="Zhao F."/>
            <person name="Cao W."/>
        </authorList>
    </citation>
    <scope>NUCLEOTIDE SEQUENCE</scope>
    <source>
        <strain evidence="2">Rmic-2018</strain>
        <tissue evidence="2">Larvae</tissue>
    </source>
</reference>
<comment type="caution">
    <text evidence="2">The sequence shown here is derived from an EMBL/GenBank/DDBJ whole genome shotgun (WGS) entry which is preliminary data.</text>
</comment>
<evidence type="ECO:0000313" key="3">
    <source>
        <dbReference type="Proteomes" id="UP000821866"/>
    </source>
</evidence>
<evidence type="ECO:0000259" key="1">
    <source>
        <dbReference type="Pfam" id="PF13843"/>
    </source>
</evidence>
<dbReference type="InterPro" id="IPR029526">
    <property type="entry name" value="PGBD"/>
</dbReference>
<dbReference type="VEuPathDB" id="VectorBase:LOC119184393"/>
<name>A0A9J6DAG3_RHIMP</name>
<keyword evidence="3" id="KW-1185">Reference proteome</keyword>
<reference evidence="2" key="1">
    <citation type="journal article" date="2020" name="Cell">
        <title>Large-Scale Comparative Analyses of Tick Genomes Elucidate Their Genetic Diversity and Vector Capacities.</title>
        <authorList>
            <consortium name="Tick Genome and Microbiome Consortium (TIGMIC)"/>
            <person name="Jia N."/>
            <person name="Wang J."/>
            <person name="Shi W."/>
            <person name="Du L."/>
            <person name="Sun Y."/>
            <person name="Zhan W."/>
            <person name="Jiang J.F."/>
            <person name="Wang Q."/>
            <person name="Zhang B."/>
            <person name="Ji P."/>
            <person name="Bell-Sakyi L."/>
            <person name="Cui X.M."/>
            <person name="Yuan T.T."/>
            <person name="Jiang B.G."/>
            <person name="Yang W.F."/>
            <person name="Lam T.T."/>
            <person name="Chang Q.C."/>
            <person name="Ding S.J."/>
            <person name="Wang X.J."/>
            <person name="Zhu J.G."/>
            <person name="Ruan X.D."/>
            <person name="Zhao L."/>
            <person name="Wei J.T."/>
            <person name="Ye R.Z."/>
            <person name="Que T.C."/>
            <person name="Du C.H."/>
            <person name="Zhou Y.H."/>
            <person name="Cheng J.X."/>
            <person name="Dai P.F."/>
            <person name="Guo W.B."/>
            <person name="Han X.H."/>
            <person name="Huang E.J."/>
            <person name="Li L.F."/>
            <person name="Wei W."/>
            <person name="Gao Y.C."/>
            <person name="Liu J.Z."/>
            <person name="Shao H.Z."/>
            <person name="Wang X."/>
            <person name="Wang C.C."/>
            <person name="Yang T.C."/>
            <person name="Huo Q.B."/>
            <person name="Li W."/>
            <person name="Chen H.Y."/>
            <person name="Chen S.E."/>
            <person name="Zhou L.G."/>
            <person name="Ni X.B."/>
            <person name="Tian J.H."/>
            <person name="Sheng Y."/>
            <person name="Liu T."/>
            <person name="Pan Y.S."/>
            <person name="Xia L.Y."/>
            <person name="Li J."/>
            <person name="Zhao F."/>
            <person name="Cao W.C."/>
        </authorList>
    </citation>
    <scope>NUCLEOTIDE SEQUENCE</scope>
    <source>
        <strain evidence="2">Rmic-2018</strain>
    </source>
</reference>
<organism evidence="2 3">
    <name type="scientific">Rhipicephalus microplus</name>
    <name type="common">Cattle tick</name>
    <name type="synonym">Boophilus microplus</name>
    <dbReference type="NCBI Taxonomy" id="6941"/>
    <lineage>
        <taxon>Eukaryota</taxon>
        <taxon>Metazoa</taxon>
        <taxon>Ecdysozoa</taxon>
        <taxon>Arthropoda</taxon>
        <taxon>Chelicerata</taxon>
        <taxon>Arachnida</taxon>
        <taxon>Acari</taxon>
        <taxon>Parasitiformes</taxon>
        <taxon>Ixodida</taxon>
        <taxon>Ixodoidea</taxon>
        <taxon>Ixodidae</taxon>
        <taxon>Rhipicephalinae</taxon>
        <taxon>Rhipicephalus</taxon>
        <taxon>Boophilus</taxon>
    </lineage>
</organism>
<sequence length="397" mass="46313">MICENTNKYAWTRILEKPTHSRPDGSWEEVTPSELLKFIGLVIYMGIVNVPRLKLYWNAGSLYSGLLARCIMPRKRFIALLALLQIADLDDPNQQSKGKLRYMRWLLEHINQVSAQLFQPNRDLSVDERMVKSKGRSGIRQYLKDKGTKWGYKLWVLADPDTGYTVQFSVYTGRRVQPGPHGLAFDVVCDLCSSYFDQGYKIFMDNFYTSTHLFDYLLDDKTLACGTTRKDRRGFPKELKEPRWEKKVKRGDIRWMRDGNILYLQWKDRRVVNMISTIHTANKKVVAKRRVRSGNTWTEVSVPKPLLIDEYNSGMLGVDKSDQMIGYYNVLMRSVRWWKTLFFHCIDIARVNSFVLFQAHRASHPEIPGLSRKAGYDHLAFREELLEQIFGFDGKQA</sequence>
<dbReference type="PANTHER" id="PTHR46599:SF3">
    <property type="entry name" value="PIGGYBAC TRANSPOSABLE ELEMENT-DERIVED PROTEIN 4"/>
    <property type="match status" value="1"/>
</dbReference>
<feature type="domain" description="PiggyBac transposable element-derived protein" evidence="1">
    <location>
        <begin position="2"/>
        <end position="354"/>
    </location>
</feature>
<gene>
    <name evidence="2" type="ORF">HPB51_017877</name>
</gene>
<evidence type="ECO:0000313" key="2">
    <source>
        <dbReference type="EMBL" id="KAH8019189.1"/>
    </source>
</evidence>
<dbReference type="Pfam" id="PF13843">
    <property type="entry name" value="DDE_Tnp_1_7"/>
    <property type="match status" value="1"/>
</dbReference>
<dbReference type="Proteomes" id="UP000821866">
    <property type="component" value="Chromosome 8"/>
</dbReference>